<dbReference type="SUPFAM" id="SSF160935">
    <property type="entry name" value="VPA0735-like"/>
    <property type="match status" value="1"/>
</dbReference>
<dbReference type="RefSeq" id="WP_051136909.1">
    <property type="nucleotide sequence ID" value="NZ_BAABIH010000013.1"/>
</dbReference>
<dbReference type="EMBL" id="CP045529">
    <property type="protein sequence ID" value="QFU96825.1"/>
    <property type="molecule type" value="Genomic_DNA"/>
</dbReference>
<proteinExistence type="predicted"/>
<reference evidence="3 4" key="1">
    <citation type="submission" date="2019-10" db="EMBL/GenBank/DDBJ databases">
        <title>Genome sequence of Luteimicrobium xylanilyticum HY-24.</title>
        <authorList>
            <person name="Kim D.Y."/>
            <person name="Park H.-Y."/>
        </authorList>
    </citation>
    <scope>NUCLEOTIDE SEQUENCE [LARGE SCALE GENOMIC DNA]</scope>
    <source>
        <strain evidence="3 4">HY-24</strain>
    </source>
</reference>
<dbReference type="InterPro" id="IPR010621">
    <property type="entry name" value="DUF1214"/>
</dbReference>
<feature type="domain" description="DUF1254" evidence="2">
    <location>
        <begin position="63"/>
        <end position="188"/>
    </location>
</feature>
<dbReference type="Gene3D" id="2.60.120.600">
    <property type="entry name" value="Domain of unknown function DUF1214, C-terminal domain"/>
    <property type="match status" value="1"/>
</dbReference>
<protein>
    <recommendedName>
        <fullName evidence="5">DUF1254 domain-containing protein</fullName>
    </recommendedName>
</protein>
<dbReference type="Pfam" id="PF06863">
    <property type="entry name" value="DUF1254"/>
    <property type="match status" value="1"/>
</dbReference>
<dbReference type="PANTHER" id="PTHR36509:SF3">
    <property type="entry name" value="SIGNAL PEPTIDE PROTEIN"/>
    <property type="match status" value="1"/>
</dbReference>
<evidence type="ECO:0000259" key="1">
    <source>
        <dbReference type="Pfam" id="PF06742"/>
    </source>
</evidence>
<dbReference type="Proteomes" id="UP000326702">
    <property type="component" value="Chromosome"/>
</dbReference>
<dbReference type="InterPro" id="IPR037049">
    <property type="entry name" value="DUF1214_C_sf"/>
</dbReference>
<dbReference type="InterPro" id="IPR037050">
    <property type="entry name" value="DUF1254_sf"/>
</dbReference>
<evidence type="ECO:0000259" key="2">
    <source>
        <dbReference type="Pfam" id="PF06863"/>
    </source>
</evidence>
<sequence>MARWDDLRTISLERKYLSDEDRRTLLDEHFFERAMQVYLGAMPAVNMVAIRDGSQAVFGSGYNVLPIWKSRMDARCKVPTPNADVVYAMSYLDLKADGPLVVQAPPGILGMLSDFWQHPLSDVGMVGPDRGQGGQYLLVPPHFDGPIPDGYYVLHSSTYNVFLFWRAFLTPGPDGPDPAKAVETLEQTLIYPLRESNPARWERMEFPDASGVDLDMLFPRDATYFDRLAELIEYEPVDSGEMYLRGQMASLGIIKGQPFAPDDHLREILQAAAEVAPRLSVAVNTTPDSFPDREYYTGEVRRRWVNGWPDLDELFRANSYLSLDMIQSYFLIAYSASPAMAKTVVGGGSKYPSTFFDADGDYLSGERSYRLHLPPHPPARLFWSVTIYDPTDGTMIRNGQPFPSINSLDGRVTANDDGSFDLYLGPQRPDGVPEANWLRTNPEEGYLLNLRLYGPTLPFYDGSWIPDDPVRVD</sequence>
<accession>A0A5P9Q8T7</accession>
<dbReference type="Gene3D" id="2.60.40.1610">
    <property type="entry name" value="Domain of unknown function DUF1254"/>
    <property type="match status" value="1"/>
</dbReference>
<dbReference type="Pfam" id="PF06742">
    <property type="entry name" value="DUF1214"/>
    <property type="match status" value="1"/>
</dbReference>
<dbReference type="Gene3D" id="1.10.3360.10">
    <property type="entry name" value="VPA0735-like domain"/>
    <property type="match status" value="1"/>
</dbReference>
<evidence type="ECO:0000313" key="4">
    <source>
        <dbReference type="Proteomes" id="UP000326702"/>
    </source>
</evidence>
<evidence type="ECO:0000313" key="3">
    <source>
        <dbReference type="EMBL" id="QFU96825.1"/>
    </source>
</evidence>
<dbReference type="OrthoDB" id="272779at2"/>
<gene>
    <name evidence="3" type="ORF">KDY119_00315</name>
</gene>
<dbReference type="AlphaFoldDB" id="A0A5P9Q8T7"/>
<dbReference type="InterPro" id="IPR010679">
    <property type="entry name" value="DUF1254"/>
</dbReference>
<keyword evidence="4" id="KW-1185">Reference proteome</keyword>
<dbReference type="PANTHER" id="PTHR36509">
    <property type="entry name" value="BLL3101 PROTEIN"/>
    <property type="match status" value="1"/>
</dbReference>
<evidence type="ECO:0008006" key="5">
    <source>
        <dbReference type="Google" id="ProtNLM"/>
    </source>
</evidence>
<name>A0A5P9Q8T7_9MICO</name>
<dbReference type="KEGG" id="lxl:KDY119_00315"/>
<feature type="domain" description="DUF1214" evidence="1">
    <location>
        <begin position="350"/>
        <end position="456"/>
    </location>
</feature>
<organism evidence="3 4">
    <name type="scientific">Luteimicrobium xylanilyticum</name>
    <dbReference type="NCBI Taxonomy" id="1133546"/>
    <lineage>
        <taxon>Bacteria</taxon>
        <taxon>Bacillati</taxon>
        <taxon>Actinomycetota</taxon>
        <taxon>Actinomycetes</taxon>
        <taxon>Micrococcales</taxon>
        <taxon>Luteimicrobium</taxon>
    </lineage>
</organism>